<feature type="region of interest" description="Disordered" evidence="1">
    <location>
        <begin position="62"/>
        <end position="110"/>
    </location>
</feature>
<dbReference type="RefSeq" id="XP_001012359.2">
    <property type="nucleotide sequence ID" value="XM_001012359.3"/>
</dbReference>
<accession>Q233Y9</accession>
<keyword evidence="2" id="KW-0732">Signal</keyword>
<sequence length="136" mass="15702">MQKIALYLFIIATILNICVTAQKSDSNINRLLTLKKPQVLNQNQEYQLKKQINHSNHINQFKQDDIQYEEGDPQPAPEPQPEPQPDPQPKPEGKPDEGSPDNPNPPTSIWDRLWWSSQQNLMYKYTGLIIILLCII</sequence>
<dbReference type="InParanoid" id="Q233Y9"/>
<keyword evidence="4" id="KW-1185">Reference proteome</keyword>
<dbReference type="Proteomes" id="UP000009168">
    <property type="component" value="Unassembled WGS sequence"/>
</dbReference>
<reference evidence="4" key="1">
    <citation type="journal article" date="2006" name="PLoS Biol.">
        <title>Macronuclear genome sequence of the ciliate Tetrahymena thermophila, a model eukaryote.</title>
        <authorList>
            <person name="Eisen J.A."/>
            <person name="Coyne R.S."/>
            <person name="Wu M."/>
            <person name="Wu D."/>
            <person name="Thiagarajan M."/>
            <person name="Wortman J.R."/>
            <person name="Badger J.H."/>
            <person name="Ren Q."/>
            <person name="Amedeo P."/>
            <person name="Jones K.M."/>
            <person name="Tallon L.J."/>
            <person name="Delcher A.L."/>
            <person name="Salzberg S.L."/>
            <person name="Silva J.C."/>
            <person name="Haas B.J."/>
            <person name="Majoros W.H."/>
            <person name="Farzad M."/>
            <person name="Carlton J.M."/>
            <person name="Smith R.K. Jr."/>
            <person name="Garg J."/>
            <person name="Pearlman R.E."/>
            <person name="Karrer K.M."/>
            <person name="Sun L."/>
            <person name="Manning G."/>
            <person name="Elde N.C."/>
            <person name="Turkewitz A.P."/>
            <person name="Asai D.J."/>
            <person name="Wilkes D.E."/>
            <person name="Wang Y."/>
            <person name="Cai H."/>
            <person name="Collins K."/>
            <person name="Stewart B.A."/>
            <person name="Lee S.R."/>
            <person name="Wilamowska K."/>
            <person name="Weinberg Z."/>
            <person name="Ruzzo W.L."/>
            <person name="Wloga D."/>
            <person name="Gaertig J."/>
            <person name="Frankel J."/>
            <person name="Tsao C.-C."/>
            <person name="Gorovsky M.A."/>
            <person name="Keeling P.J."/>
            <person name="Waller R.F."/>
            <person name="Patron N.J."/>
            <person name="Cherry J.M."/>
            <person name="Stover N.A."/>
            <person name="Krieger C.J."/>
            <person name="del Toro C."/>
            <person name="Ryder H.F."/>
            <person name="Williamson S.C."/>
            <person name="Barbeau R.A."/>
            <person name="Hamilton E.P."/>
            <person name="Orias E."/>
        </authorList>
    </citation>
    <scope>NUCLEOTIDE SEQUENCE [LARGE SCALE GENOMIC DNA]</scope>
    <source>
        <strain evidence="4">SB210</strain>
    </source>
</reference>
<feature type="signal peptide" evidence="2">
    <location>
        <begin position="1"/>
        <end position="21"/>
    </location>
</feature>
<evidence type="ECO:0000313" key="3">
    <source>
        <dbReference type="EMBL" id="EAR92113.2"/>
    </source>
</evidence>
<name>Q233Y9_TETTS</name>
<evidence type="ECO:0000256" key="2">
    <source>
        <dbReference type="SAM" id="SignalP"/>
    </source>
</evidence>
<dbReference type="KEGG" id="tet:TTHERM_00107160"/>
<proteinExistence type="predicted"/>
<dbReference type="EMBL" id="GG662767">
    <property type="protein sequence ID" value="EAR92113.2"/>
    <property type="molecule type" value="Genomic_DNA"/>
</dbReference>
<dbReference type="AlphaFoldDB" id="Q233Y9"/>
<dbReference type="HOGENOM" id="CLU_1879608_0_0_1"/>
<feature type="chain" id="PRO_5004201316" evidence="2">
    <location>
        <begin position="22"/>
        <end position="136"/>
    </location>
</feature>
<organism evidence="3 4">
    <name type="scientific">Tetrahymena thermophila (strain SB210)</name>
    <dbReference type="NCBI Taxonomy" id="312017"/>
    <lineage>
        <taxon>Eukaryota</taxon>
        <taxon>Sar</taxon>
        <taxon>Alveolata</taxon>
        <taxon>Ciliophora</taxon>
        <taxon>Intramacronucleata</taxon>
        <taxon>Oligohymenophorea</taxon>
        <taxon>Hymenostomatida</taxon>
        <taxon>Tetrahymenina</taxon>
        <taxon>Tetrahymenidae</taxon>
        <taxon>Tetrahymena</taxon>
    </lineage>
</organism>
<evidence type="ECO:0000256" key="1">
    <source>
        <dbReference type="SAM" id="MobiDB-lite"/>
    </source>
</evidence>
<dbReference type="GeneID" id="7846610"/>
<feature type="compositionally biased region" description="Pro residues" evidence="1">
    <location>
        <begin position="74"/>
        <end position="88"/>
    </location>
</feature>
<evidence type="ECO:0000313" key="4">
    <source>
        <dbReference type="Proteomes" id="UP000009168"/>
    </source>
</evidence>
<protein>
    <submittedName>
        <fullName evidence="3">Transmembrane protein, putative</fullName>
    </submittedName>
</protein>
<gene>
    <name evidence="3" type="ORF">TTHERM_00107160</name>
</gene>
<keyword evidence="3" id="KW-0812">Transmembrane</keyword>
<keyword evidence="3" id="KW-0472">Membrane</keyword>